<gene>
    <name evidence="2" type="ORF">SAMN05216600_1338</name>
</gene>
<evidence type="ECO:0000313" key="3">
    <source>
        <dbReference type="Proteomes" id="UP000198512"/>
    </source>
</evidence>
<dbReference type="InterPro" id="IPR005105">
    <property type="entry name" value="GlnD_Uridyltrans_N"/>
</dbReference>
<name>A0ABY1BRN4_9PSED</name>
<protein>
    <submittedName>
        <fullName evidence="2">CBS domain-containing protein</fullName>
    </submittedName>
</protein>
<accession>A0ABY1BRN4</accession>
<dbReference type="Pfam" id="PF03445">
    <property type="entry name" value="DUF294"/>
    <property type="match status" value="1"/>
</dbReference>
<keyword evidence="3" id="KW-1185">Reference proteome</keyword>
<reference evidence="2 3" key="1">
    <citation type="submission" date="2016-10" db="EMBL/GenBank/DDBJ databases">
        <authorList>
            <person name="Varghese N."/>
            <person name="Submissions S."/>
        </authorList>
    </citation>
    <scope>NUCLEOTIDE SEQUENCE [LARGE SCALE GENOMIC DNA]</scope>
    <source>
        <strain evidence="2 3">CIP 109853</strain>
    </source>
</reference>
<proteinExistence type="predicted"/>
<sequence>MVRDEASAHMIGSATAGLGSVFNQRLLELAEAELGPSPVPYSLMAAGSLVRIRHQASAVEAEREPNN</sequence>
<dbReference type="Proteomes" id="UP000198512">
    <property type="component" value="Unassembled WGS sequence"/>
</dbReference>
<dbReference type="EMBL" id="FOFP01000033">
    <property type="protein sequence ID" value="SER46528.1"/>
    <property type="molecule type" value="Genomic_DNA"/>
</dbReference>
<feature type="domain" description="Protein-PII uridylyltransferase N-terminal" evidence="1">
    <location>
        <begin position="1"/>
        <end position="51"/>
    </location>
</feature>
<organism evidence="2 3">
    <name type="scientific">Pseudomonas cuatrocienegasensis</name>
    <dbReference type="NCBI Taxonomy" id="543360"/>
    <lineage>
        <taxon>Bacteria</taxon>
        <taxon>Pseudomonadati</taxon>
        <taxon>Pseudomonadota</taxon>
        <taxon>Gammaproteobacteria</taxon>
        <taxon>Pseudomonadales</taxon>
        <taxon>Pseudomonadaceae</taxon>
        <taxon>Pseudomonas</taxon>
    </lineage>
</organism>
<comment type="caution">
    <text evidence="2">The sequence shown here is derived from an EMBL/GenBank/DDBJ whole genome shotgun (WGS) entry which is preliminary data.</text>
</comment>
<dbReference type="RefSeq" id="WP_069522459.1">
    <property type="nucleotide sequence ID" value="NZ_FOFP01000033.1"/>
</dbReference>
<evidence type="ECO:0000313" key="2">
    <source>
        <dbReference type="EMBL" id="SER46528.1"/>
    </source>
</evidence>
<evidence type="ECO:0000259" key="1">
    <source>
        <dbReference type="Pfam" id="PF03445"/>
    </source>
</evidence>